<protein>
    <submittedName>
        <fullName evidence="1">Uncharacterized protein</fullName>
    </submittedName>
</protein>
<reference evidence="1" key="2">
    <citation type="submission" date="2015-06" db="UniProtKB">
        <authorList>
            <consortium name="EnsemblMetazoa"/>
        </authorList>
    </citation>
    <scope>IDENTIFICATION</scope>
</reference>
<reference evidence="2" key="1">
    <citation type="submission" date="2011-08" db="EMBL/GenBank/DDBJ databases">
        <authorList>
            <person name="Rombauts S."/>
        </authorList>
    </citation>
    <scope>NUCLEOTIDE SEQUENCE</scope>
    <source>
        <strain evidence="2">London</strain>
    </source>
</reference>
<keyword evidence="2" id="KW-1185">Reference proteome</keyword>
<proteinExistence type="predicted"/>
<sequence length="131" mass="14764">MAMIHPFDCTVQGELLIAVGCMTRPQLVLELINDEVLIEDKGDDDDDRKHFNSVSRRHLSLPFRVTSRSLIFTFVNLGLLLPSHGFNKSFNDDRYSDDPDFPVIRELFNMLIEPTGLGGSILLDLSLGWTG</sequence>
<organism evidence="1 2">
    <name type="scientific">Tetranychus urticae</name>
    <name type="common">Two-spotted spider mite</name>
    <dbReference type="NCBI Taxonomy" id="32264"/>
    <lineage>
        <taxon>Eukaryota</taxon>
        <taxon>Metazoa</taxon>
        <taxon>Ecdysozoa</taxon>
        <taxon>Arthropoda</taxon>
        <taxon>Chelicerata</taxon>
        <taxon>Arachnida</taxon>
        <taxon>Acari</taxon>
        <taxon>Acariformes</taxon>
        <taxon>Trombidiformes</taxon>
        <taxon>Prostigmata</taxon>
        <taxon>Eleutherengona</taxon>
        <taxon>Raphignathae</taxon>
        <taxon>Tetranychoidea</taxon>
        <taxon>Tetranychidae</taxon>
        <taxon>Tetranychus</taxon>
    </lineage>
</organism>
<evidence type="ECO:0000313" key="2">
    <source>
        <dbReference type="Proteomes" id="UP000015104"/>
    </source>
</evidence>
<accession>T1KM59</accession>
<dbReference type="HOGENOM" id="CLU_1930215_0_0_1"/>
<name>T1KM59_TETUR</name>
<dbReference type="AlphaFoldDB" id="T1KM59"/>
<evidence type="ECO:0000313" key="1">
    <source>
        <dbReference type="EnsemblMetazoa" id="tetur15g00470.1"/>
    </source>
</evidence>
<dbReference type="EnsemblMetazoa" id="tetur15g00470.1">
    <property type="protein sequence ID" value="tetur15g00470.1"/>
    <property type="gene ID" value="tetur15g00470"/>
</dbReference>
<dbReference type="Proteomes" id="UP000015104">
    <property type="component" value="Unassembled WGS sequence"/>
</dbReference>
<dbReference type="EMBL" id="CAEY01000239">
    <property type="status" value="NOT_ANNOTATED_CDS"/>
    <property type="molecule type" value="Genomic_DNA"/>
</dbReference>